<keyword evidence="2" id="KW-1185">Reference proteome</keyword>
<comment type="caution">
    <text evidence="1">The sequence shown here is derived from an EMBL/GenBank/DDBJ whole genome shotgun (WGS) entry which is preliminary data.</text>
</comment>
<accession>A0ABQ9K5T1</accession>
<dbReference type="EMBL" id="JAPWTJ010000016">
    <property type="protein sequence ID" value="KAJ8985367.1"/>
    <property type="molecule type" value="Genomic_DNA"/>
</dbReference>
<proteinExistence type="predicted"/>
<reference evidence="1" key="1">
    <citation type="journal article" date="2023" name="Insect Mol. Biol.">
        <title>Genome sequencing provides insights into the evolution of gene families encoding plant cell wall-degrading enzymes in longhorned beetles.</title>
        <authorList>
            <person name="Shin N.R."/>
            <person name="Okamura Y."/>
            <person name="Kirsch R."/>
            <person name="Pauchet Y."/>
        </authorList>
    </citation>
    <scope>NUCLEOTIDE SEQUENCE</scope>
    <source>
        <strain evidence="1">MMC_N1</strain>
    </source>
</reference>
<organism evidence="1 2">
    <name type="scientific">Molorchus minor</name>
    <dbReference type="NCBI Taxonomy" id="1323400"/>
    <lineage>
        <taxon>Eukaryota</taxon>
        <taxon>Metazoa</taxon>
        <taxon>Ecdysozoa</taxon>
        <taxon>Arthropoda</taxon>
        <taxon>Hexapoda</taxon>
        <taxon>Insecta</taxon>
        <taxon>Pterygota</taxon>
        <taxon>Neoptera</taxon>
        <taxon>Endopterygota</taxon>
        <taxon>Coleoptera</taxon>
        <taxon>Polyphaga</taxon>
        <taxon>Cucujiformia</taxon>
        <taxon>Chrysomeloidea</taxon>
        <taxon>Cerambycidae</taxon>
        <taxon>Lamiinae</taxon>
        <taxon>Monochamini</taxon>
        <taxon>Molorchus</taxon>
    </lineage>
</organism>
<sequence>MNSQNFIVNRVRMTKKPIRCLVLNAFRRSCIQGVPVRQCAQSYSNIKLSLTVLQIPTDGVKEELIIKVTVLYSVANGSVTAKGIRRKYSILPRLTTKRQYVLGINTKCYNRQTIFSQDIIGFQVNPATPRKACPSAS</sequence>
<evidence type="ECO:0000313" key="1">
    <source>
        <dbReference type="EMBL" id="KAJ8985367.1"/>
    </source>
</evidence>
<gene>
    <name evidence="1" type="ORF">NQ317_008400</name>
</gene>
<protein>
    <submittedName>
        <fullName evidence="1">Uncharacterized protein</fullName>
    </submittedName>
</protein>
<evidence type="ECO:0000313" key="2">
    <source>
        <dbReference type="Proteomes" id="UP001162164"/>
    </source>
</evidence>
<dbReference type="Proteomes" id="UP001162164">
    <property type="component" value="Unassembled WGS sequence"/>
</dbReference>
<name>A0ABQ9K5T1_9CUCU</name>